<sequence>MKPDKKSKKALSLAELRKNIEENGALTQGFSIALLNHLDPWVLAEAVRYVATECPVDLKTDNITIQAMIVDKAMVVMNDEEFEAIAPYFLGTSKIFEGDQHD</sequence>
<protein>
    <submittedName>
        <fullName evidence="1">Uncharacterized protein</fullName>
    </submittedName>
</protein>
<dbReference type="EMBL" id="BK032497">
    <property type="protein sequence ID" value="DAF42834.1"/>
    <property type="molecule type" value="Genomic_DNA"/>
</dbReference>
<proteinExistence type="predicted"/>
<name>A0A8S5RWN1_9CAUD</name>
<organism evidence="1">
    <name type="scientific">Siphoviridae sp. ctHip2</name>
    <dbReference type="NCBI Taxonomy" id="2827830"/>
    <lineage>
        <taxon>Viruses</taxon>
        <taxon>Duplodnaviria</taxon>
        <taxon>Heunggongvirae</taxon>
        <taxon>Uroviricota</taxon>
        <taxon>Caudoviricetes</taxon>
    </lineage>
</organism>
<evidence type="ECO:0000313" key="1">
    <source>
        <dbReference type="EMBL" id="DAF42834.1"/>
    </source>
</evidence>
<reference evidence="1" key="1">
    <citation type="journal article" date="2021" name="Proc. Natl. Acad. Sci. U.S.A.">
        <title>A Catalog of Tens of Thousands of Viruses from Human Metagenomes Reveals Hidden Associations with Chronic Diseases.</title>
        <authorList>
            <person name="Tisza M.J."/>
            <person name="Buck C.B."/>
        </authorList>
    </citation>
    <scope>NUCLEOTIDE SEQUENCE</scope>
    <source>
        <strain evidence="1">CtHip2</strain>
    </source>
</reference>
<accession>A0A8S5RWN1</accession>